<organism evidence="2 3">
    <name type="scientific">Arabidopsis thaliana</name>
    <name type="common">Mouse-ear cress</name>
    <dbReference type="NCBI Taxonomy" id="3702"/>
    <lineage>
        <taxon>Eukaryota</taxon>
        <taxon>Viridiplantae</taxon>
        <taxon>Streptophyta</taxon>
        <taxon>Embryophyta</taxon>
        <taxon>Tracheophyta</taxon>
        <taxon>Spermatophyta</taxon>
        <taxon>Magnoliopsida</taxon>
        <taxon>eudicotyledons</taxon>
        <taxon>Gunneridae</taxon>
        <taxon>Pentapetalae</taxon>
        <taxon>rosids</taxon>
        <taxon>malvids</taxon>
        <taxon>Brassicales</taxon>
        <taxon>Brassicaceae</taxon>
        <taxon>Camelineae</taxon>
        <taxon>Arabidopsis</taxon>
    </lineage>
</organism>
<sequence length="62" mass="6606">MAEKAPSSSSSSSPPKEVADETQDWILGAGSGWVEARKTCDHLNTLSPDLLHLPTPDTPCSR</sequence>
<name>A0A178W1K9_ARATH</name>
<evidence type="ECO:0000313" key="3">
    <source>
        <dbReference type="Proteomes" id="UP000078284"/>
    </source>
</evidence>
<reference evidence="3" key="1">
    <citation type="journal article" date="2016" name="Proc. Natl. Acad. Sci. U.S.A.">
        <title>Chromosome-level assembly of Arabidopsis thaliana Ler reveals the extent of translocation and inversion polymorphisms.</title>
        <authorList>
            <person name="Zapata L."/>
            <person name="Ding J."/>
            <person name="Willing E.M."/>
            <person name="Hartwig B."/>
            <person name="Bezdan D."/>
            <person name="Jiao W.B."/>
            <person name="Patel V."/>
            <person name="Velikkakam James G."/>
            <person name="Koornneef M."/>
            <person name="Ossowski S."/>
            <person name="Schneeberger K."/>
        </authorList>
    </citation>
    <scope>NUCLEOTIDE SEQUENCE [LARGE SCALE GENOMIC DNA]</scope>
    <source>
        <strain evidence="3">cv. Landsberg erecta</strain>
    </source>
</reference>
<dbReference type="EMBL" id="LUHQ01000002">
    <property type="protein sequence ID" value="OAP11435.1"/>
    <property type="molecule type" value="Genomic_DNA"/>
</dbReference>
<evidence type="ECO:0000256" key="1">
    <source>
        <dbReference type="SAM" id="MobiDB-lite"/>
    </source>
</evidence>
<dbReference type="AlphaFoldDB" id="A0A178W1K9"/>
<dbReference type="Proteomes" id="UP000078284">
    <property type="component" value="Chromosome 2"/>
</dbReference>
<evidence type="ECO:0000313" key="2">
    <source>
        <dbReference type="EMBL" id="OAP11435.1"/>
    </source>
</evidence>
<dbReference type="PANTHER" id="PTHR47665">
    <property type="entry name" value="HISTONE DEACETYLASE-LIKE PROTEIN"/>
    <property type="match status" value="1"/>
</dbReference>
<accession>A0A178W1K9</accession>
<comment type="caution">
    <text evidence="2">The sequence shown here is derived from an EMBL/GenBank/DDBJ whole genome shotgun (WGS) entry which is preliminary data.</text>
</comment>
<dbReference type="PANTHER" id="PTHR47665:SF1">
    <property type="entry name" value="HISTONE DEACETYLASE-LIKE PROTEIN"/>
    <property type="match status" value="1"/>
</dbReference>
<feature type="compositionally biased region" description="Low complexity" evidence="1">
    <location>
        <begin position="1"/>
        <end position="15"/>
    </location>
</feature>
<proteinExistence type="predicted"/>
<protein>
    <submittedName>
        <fullName evidence="2">Uncharacterized protein</fullName>
    </submittedName>
</protein>
<gene>
    <name evidence="2" type="ordered locus">AXX17_At2g10010</name>
</gene>
<feature type="region of interest" description="Disordered" evidence="1">
    <location>
        <begin position="1"/>
        <end position="24"/>
    </location>
</feature>